<organism evidence="1">
    <name type="scientific">Oryza barthii</name>
    <dbReference type="NCBI Taxonomy" id="65489"/>
    <lineage>
        <taxon>Eukaryota</taxon>
        <taxon>Viridiplantae</taxon>
        <taxon>Streptophyta</taxon>
        <taxon>Embryophyta</taxon>
        <taxon>Tracheophyta</taxon>
        <taxon>Spermatophyta</taxon>
        <taxon>Magnoliopsida</taxon>
        <taxon>Liliopsida</taxon>
        <taxon>Poales</taxon>
        <taxon>Poaceae</taxon>
        <taxon>BOP clade</taxon>
        <taxon>Oryzoideae</taxon>
        <taxon>Oryzeae</taxon>
        <taxon>Oryzinae</taxon>
        <taxon>Oryza</taxon>
    </lineage>
</organism>
<evidence type="ECO:0000313" key="2">
    <source>
        <dbReference type="Proteomes" id="UP000026960"/>
    </source>
</evidence>
<sequence length="64" mass="7095">MAAWQVRFEGDHGLEGGRRCVGGESVRLSTCRRRDSIDMSSFCTIGIFPDRSRYKPACRSPAAS</sequence>
<dbReference type="HOGENOM" id="CLU_2871155_0_0_1"/>
<accession>A0A0D3HCT6</accession>
<dbReference type="Proteomes" id="UP000026960">
    <property type="component" value="Chromosome 10"/>
</dbReference>
<keyword evidence="2" id="KW-1185">Reference proteome</keyword>
<dbReference type="EnsemblPlants" id="OBART10G07410.1">
    <property type="protein sequence ID" value="OBART10G07410.1"/>
    <property type="gene ID" value="OBART10G07410"/>
</dbReference>
<reference evidence="1" key="2">
    <citation type="submission" date="2015-03" db="UniProtKB">
        <authorList>
            <consortium name="EnsemblPlants"/>
        </authorList>
    </citation>
    <scope>IDENTIFICATION</scope>
</reference>
<name>A0A0D3HCT6_9ORYZ</name>
<proteinExistence type="predicted"/>
<evidence type="ECO:0000313" key="1">
    <source>
        <dbReference type="EnsemblPlants" id="OBART10G07410.1"/>
    </source>
</evidence>
<dbReference type="AlphaFoldDB" id="A0A0D3HCT6"/>
<dbReference type="Gramene" id="OBART10G07410.1">
    <property type="protein sequence ID" value="OBART10G07410.1"/>
    <property type="gene ID" value="OBART10G07410"/>
</dbReference>
<dbReference type="PaxDb" id="65489-OBART10G07410.1"/>
<protein>
    <submittedName>
        <fullName evidence="1">Uncharacterized protein</fullName>
    </submittedName>
</protein>
<reference evidence="1" key="1">
    <citation type="journal article" date="2009" name="Rice">
        <title>De Novo Next Generation Sequencing of Plant Genomes.</title>
        <authorList>
            <person name="Rounsley S."/>
            <person name="Marri P.R."/>
            <person name="Yu Y."/>
            <person name="He R."/>
            <person name="Sisneros N."/>
            <person name="Goicoechea J.L."/>
            <person name="Lee S.J."/>
            <person name="Angelova A."/>
            <person name="Kudrna D."/>
            <person name="Luo M."/>
            <person name="Affourtit J."/>
            <person name="Desany B."/>
            <person name="Knight J."/>
            <person name="Niazi F."/>
            <person name="Egholm M."/>
            <person name="Wing R.A."/>
        </authorList>
    </citation>
    <scope>NUCLEOTIDE SEQUENCE [LARGE SCALE GENOMIC DNA]</scope>
    <source>
        <strain evidence="1">cv. IRGC 105608</strain>
    </source>
</reference>